<dbReference type="EMBL" id="BMAW01114848">
    <property type="protein sequence ID" value="GFT63671.1"/>
    <property type="molecule type" value="Genomic_DNA"/>
</dbReference>
<name>A0A8X6U0U1_NEPPI</name>
<proteinExistence type="predicted"/>
<dbReference type="InterPro" id="IPR013216">
    <property type="entry name" value="Methyltransf_11"/>
</dbReference>
<dbReference type="Gene3D" id="3.40.50.150">
    <property type="entry name" value="Vaccinia Virus protein VP39"/>
    <property type="match status" value="1"/>
</dbReference>
<protein>
    <submittedName>
        <fullName evidence="3">Methyltransferase-like protein 7A</fullName>
    </submittedName>
</protein>
<reference evidence="3" key="1">
    <citation type="submission" date="2020-08" db="EMBL/GenBank/DDBJ databases">
        <title>Multicomponent nature underlies the extraordinary mechanical properties of spider dragline silk.</title>
        <authorList>
            <person name="Kono N."/>
            <person name="Nakamura H."/>
            <person name="Mori M."/>
            <person name="Yoshida Y."/>
            <person name="Ohtoshi R."/>
            <person name="Malay A.D."/>
            <person name="Moran D.A.P."/>
            <person name="Tomita M."/>
            <person name="Numata K."/>
            <person name="Arakawa K."/>
        </authorList>
    </citation>
    <scope>NUCLEOTIDE SEQUENCE</scope>
</reference>
<keyword evidence="3" id="KW-0489">Methyltransferase</keyword>
<dbReference type="CDD" id="cd02440">
    <property type="entry name" value="AdoMet_MTases"/>
    <property type="match status" value="1"/>
</dbReference>
<evidence type="ECO:0000313" key="4">
    <source>
        <dbReference type="Proteomes" id="UP000887013"/>
    </source>
</evidence>
<dbReference type="PANTHER" id="PTHR45036:SF1">
    <property type="entry name" value="METHYLTRANSFERASE LIKE 7A"/>
    <property type="match status" value="1"/>
</dbReference>
<evidence type="ECO:0000313" key="3">
    <source>
        <dbReference type="EMBL" id="GFT63671.1"/>
    </source>
</evidence>
<dbReference type="InterPro" id="IPR029063">
    <property type="entry name" value="SAM-dependent_MTases_sf"/>
</dbReference>
<dbReference type="AlphaFoldDB" id="A0A8X6U0U1"/>
<keyword evidence="1" id="KW-0812">Transmembrane</keyword>
<dbReference type="GO" id="GO:0008757">
    <property type="term" value="F:S-adenosylmethionine-dependent methyltransferase activity"/>
    <property type="evidence" value="ECO:0007669"/>
    <property type="project" value="InterPro"/>
</dbReference>
<accession>A0A8X6U0U1</accession>
<feature type="transmembrane region" description="Helical" evidence="1">
    <location>
        <begin position="6"/>
        <end position="34"/>
    </location>
</feature>
<keyword evidence="4" id="KW-1185">Reference proteome</keyword>
<dbReference type="OrthoDB" id="6423379at2759"/>
<comment type="caution">
    <text evidence="3">The sequence shown here is derived from an EMBL/GenBank/DDBJ whole genome shotgun (WGS) entry which is preliminary data.</text>
</comment>
<evidence type="ECO:0000256" key="1">
    <source>
        <dbReference type="SAM" id="Phobius"/>
    </source>
</evidence>
<dbReference type="InterPro" id="IPR052356">
    <property type="entry name" value="Thiol_S-MT"/>
</dbReference>
<dbReference type="Pfam" id="PF08241">
    <property type="entry name" value="Methyltransf_11"/>
    <property type="match status" value="1"/>
</dbReference>
<evidence type="ECO:0000259" key="2">
    <source>
        <dbReference type="Pfam" id="PF08241"/>
    </source>
</evidence>
<keyword evidence="1" id="KW-1133">Transmembrane helix</keyword>
<dbReference type="PANTHER" id="PTHR45036">
    <property type="entry name" value="METHYLTRANSFERASE LIKE 7B"/>
    <property type="match status" value="1"/>
</dbReference>
<sequence length="256" mass="29521">MNSSILAVLNIFFCFAWWFFALTFGLPLTVCLILSTNFRNEFFSWFYTTIVDPSVRTITDVARKKTFQILEDSIGDRNSLVPLEVLEIGVGQGPNLKFYPENCKLTVLDKNKFFEKFFSKNKNEYPHISYQNTIIQPAERMRGIDDNSFDVVVSTFLHCSCDDSDAVLREVKRVLKPGGKYLFMDHVAFPEGDIGLRVQRFINPLWILTFDGCHLDINASEKIKEAGFSDVHFQKHVFQNVHMYLLRHVVLGIATK</sequence>
<dbReference type="SUPFAM" id="SSF53335">
    <property type="entry name" value="S-adenosyl-L-methionine-dependent methyltransferases"/>
    <property type="match status" value="1"/>
</dbReference>
<feature type="domain" description="Methyltransferase type 11" evidence="2">
    <location>
        <begin position="86"/>
        <end position="183"/>
    </location>
</feature>
<dbReference type="GO" id="GO:0032259">
    <property type="term" value="P:methylation"/>
    <property type="evidence" value="ECO:0007669"/>
    <property type="project" value="UniProtKB-KW"/>
</dbReference>
<gene>
    <name evidence="3" type="primary">METTL7A</name>
    <name evidence="3" type="ORF">NPIL_632701</name>
</gene>
<organism evidence="3 4">
    <name type="scientific">Nephila pilipes</name>
    <name type="common">Giant wood spider</name>
    <name type="synonym">Nephila maculata</name>
    <dbReference type="NCBI Taxonomy" id="299642"/>
    <lineage>
        <taxon>Eukaryota</taxon>
        <taxon>Metazoa</taxon>
        <taxon>Ecdysozoa</taxon>
        <taxon>Arthropoda</taxon>
        <taxon>Chelicerata</taxon>
        <taxon>Arachnida</taxon>
        <taxon>Araneae</taxon>
        <taxon>Araneomorphae</taxon>
        <taxon>Entelegynae</taxon>
        <taxon>Araneoidea</taxon>
        <taxon>Nephilidae</taxon>
        <taxon>Nephila</taxon>
    </lineage>
</organism>
<keyword evidence="1" id="KW-0472">Membrane</keyword>
<dbReference type="Proteomes" id="UP000887013">
    <property type="component" value="Unassembled WGS sequence"/>
</dbReference>
<keyword evidence="3" id="KW-0808">Transferase</keyword>